<dbReference type="InterPro" id="IPR043143">
    <property type="entry name" value="Mal/L-sulf/L-lact_DH-like_NADP"/>
</dbReference>
<dbReference type="SUPFAM" id="SSF89733">
    <property type="entry name" value="L-sulfolactate dehydrogenase-like"/>
    <property type="match status" value="1"/>
</dbReference>
<dbReference type="NCBIfam" id="NF007504">
    <property type="entry name" value="PRK10098.1"/>
    <property type="match status" value="1"/>
</dbReference>
<reference evidence="3 4" key="1">
    <citation type="submission" date="2023-11" db="EMBL/GenBank/DDBJ databases">
        <title>Arctic aerobic anoxygenic photoheterotroph Sediminicoccus rosea KRV36 adapts its photosynthesis to long days of polar summer.</title>
        <authorList>
            <person name="Tomasch J."/>
            <person name="Kopejtka K."/>
            <person name="Bily T."/>
            <person name="Gardiner A.T."/>
            <person name="Gardian Z."/>
            <person name="Shivaramu S."/>
            <person name="Koblizek M."/>
            <person name="Engelhardt F."/>
            <person name="Kaftan D."/>
        </authorList>
    </citation>
    <scope>NUCLEOTIDE SEQUENCE [LARGE SCALE GENOMIC DNA]</scope>
    <source>
        <strain evidence="3 4">R-30</strain>
    </source>
</reference>
<evidence type="ECO:0000256" key="1">
    <source>
        <dbReference type="ARBA" id="ARBA00006056"/>
    </source>
</evidence>
<dbReference type="PANTHER" id="PTHR11091:SF0">
    <property type="entry name" value="MALATE DEHYDROGENASE"/>
    <property type="match status" value="1"/>
</dbReference>
<organism evidence="3 4">
    <name type="scientific">Sediminicoccus rosea</name>
    <dbReference type="NCBI Taxonomy" id="1225128"/>
    <lineage>
        <taxon>Bacteria</taxon>
        <taxon>Pseudomonadati</taxon>
        <taxon>Pseudomonadota</taxon>
        <taxon>Alphaproteobacteria</taxon>
        <taxon>Acetobacterales</taxon>
        <taxon>Roseomonadaceae</taxon>
        <taxon>Sediminicoccus</taxon>
    </lineage>
</organism>
<dbReference type="InterPro" id="IPR036111">
    <property type="entry name" value="Mal/L-sulfo/L-lacto_DH-like_sf"/>
</dbReference>
<protein>
    <submittedName>
        <fullName evidence="3">Malate/lactate/ureidoglycolate dehydrogenase</fullName>
    </submittedName>
</protein>
<name>A0ABZ0PDL0_9PROT</name>
<dbReference type="Pfam" id="PF02615">
    <property type="entry name" value="Ldh_2"/>
    <property type="match status" value="1"/>
</dbReference>
<dbReference type="InterPro" id="IPR043144">
    <property type="entry name" value="Mal/L-sulf/L-lact_DH-like_ah"/>
</dbReference>
<dbReference type="Gene3D" id="3.30.1370.60">
    <property type="entry name" value="Hypothetical oxidoreductase yiak, domain 2"/>
    <property type="match status" value="1"/>
</dbReference>
<dbReference type="Gene3D" id="1.10.1530.10">
    <property type="match status" value="1"/>
</dbReference>
<proteinExistence type="inferred from homology"/>
<evidence type="ECO:0000256" key="2">
    <source>
        <dbReference type="ARBA" id="ARBA00023002"/>
    </source>
</evidence>
<keyword evidence="4" id="KW-1185">Reference proteome</keyword>
<dbReference type="InterPro" id="IPR003767">
    <property type="entry name" value="Malate/L-lactate_DH-like"/>
</dbReference>
<accession>A0ABZ0PDL0</accession>
<evidence type="ECO:0000313" key="4">
    <source>
        <dbReference type="Proteomes" id="UP001305521"/>
    </source>
</evidence>
<sequence length="351" mass="36131">MPRLAHDKLTDLVAGMLTRVGAAPEVAHQVAVDLVEANLQGHDSHGMQLVPRYVENTEKGLITPNAMAEQVGGAGSLAVWDGHMGYGQWTGRQVTAAGIAAAREHGLACFGLRNTHHLGRIGAYAEMAVEAGMIGLFFVNAVSGAPVVSPFGGTDGRMGTNPICIGIPKAPAPIILDFATSAIAVGKVKVAFNAGKPVPAGALVTHEGAPSTDAAVMYGQGPRGALLSFGGHKGYGLALVCEILAGALTGGGTNEPKNPNNRGIVNGMLGFVLDPARLAETPGFGQEVQAICDHVQASAPGRVLLPGDPERRAKAERMTQGIPLDDVTWGDLSACATRLGIAEREIRAALV</sequence>
<gene>
    <name evidence="3" type="ORF">R9Z33_15760</name>
</gene>
<dbReference type="Proteomes" id="UP001305521">
    <property type="component" value="Chromosome"/>
</dbReference>
<dbReference type="RefSeq" id="WP_318647532.1">
    <property type="nucleotide sequence ID" value="NZ_CP137852.1"/>
</dbReference>
<evidence type="ECO:0000313" key="3">
    <source>
        <dbReference type="EMBL" id="WPB83557.1"/>
    </source>
</evidence>
<keyword evidence="2" id="KW-0560">Oxidoreductase</keyword>
<dbReference type="PANTHER" id="PTHR11091">
    <property type="entry name" value="OXIDOREDUCTASE-RELATED"/>
    <property type="match status" value="1"/>
</dbReference>
<comment type="similarity">
    <text evidence="1">Belongs to the LDH2/MDH2 oxidoreductase family.</text>
</comment>
<dbReference type="EMBL" id="CP137852">
    <property type="protein sequence ID" value="WPB83557.1"/>
    <property type="molecule type" value="Genomic_DNA"/>
</dbReference>